<dbReference type="GO" id="GO:0019346">
    <property type="term" value="P:transsulfuration"/>
    <property type="evidence" value="ECO:0007669"/>
    <property type="project" value="InterPro"/>
</dbReference>
<comment type="cofactor">
    <cofactor evidence="1 5">
        <name>pyridoxal 5'-phosphate</name>
        <dbReference type="ChEBI" id="CHEBI:597326"/>
    </cofactor>
</comment>
<organism evidence="7 8">
    <name type="scientific">Candidatus Kryptonium thompsonii</name>
    <dbReference type="NCBI Taxonomy" id="1633631"/>
    <lineage>
        <taxon>Bacteria</taxon>
        <taxon>Pseudomonadati</taxon>
        <taxon>Candidatus Kryptoniota</taxon>
        <taxon>Candidatus Kryptonium</taxon>
    </lineage>
</organism>
<dbReference type="Proteomes" id="UP000182200">
    <property type="component" value="Unassembled WGS sequence"/>
</dbReference>
<keyword evidence="7" id="KW-0456">Lyase</keyword>
<evidence type="ECO:0000313" key="9">
    <source>
        <dbReference type="Proteomes" id="UP000182200"/>
    </source>
</evidence>
<dbReference type="CDD" id="cd00614">
    <property type="entry name" value="CGS_like"/>
    <property type="match status" value="1"/>
</dbReference>
<feature type="modified residue" description="N6-(pyridoxal phosphate)lysine" evidence="4">
    <location>
        <position position="196"/>
    </location>
</feature>
<dbReference type="GO" id="GO:0030170">
    <property type="term" value="F:pyridoxal phosphate binding"/>
    <property type="evidence" value="ECO:0007669"/>
    <property type="project" value="InterPro"/>
</dbReference>
<dbReference type="RefSeq" id="WP_075426804.1">
    <property type="nucleotide sequence ID" value="NZ_CZVI01000004.1"/>
</dbReference>
<dbReference type="Pfam" id="PF01053">
    <property type="entry name" value="Cys_Met_Meta_PP"/>
    <property type="match status" value="1"/>
</dbReference>
<reference evidence="6 9" key="2">
    <citation type="submission" date="2015-11" db="EMBL/GenBank/DDBJ databases">
        <authorList>
            <person name="Varghese N."/>
        </authorList>
    </citation>
    <scope>NUCLEOTIDE SEQUENCE [LARGE SCALE GENOMIC DNA]</scope>
    <source>
        <strain evidence="6 9">JGI-8</strain>
    </source>
</reference>
<dbReference type="PANTHER" id="PTHR11808">
    <property type="entry name" value="TRANS-SULFURATION ENZYME FAMILY MEMBER"/>
    <property type="match status" value="1"/>
</dbReference>
<accession>A0A0P1LI55</accession>
<sequence>MGFSTDAIHFGQKPDKESFSVIPPIYLATTYARKFEDRDAPYVYSRTQNPNRKMLEENIARLESGKYGFAFSSGVAAVTAVMQLLKPGDHVITTKNIYGGTLRVFKEMQKWGIKFSFVDITQVENVANELRRETKMIFAETPSNPFLYITDLRKLVEIRDSFNREILIAVDNTFMTPYLQRPLEFGCDIVIHSSTKFLNGHSDVVGGIVVTNRDEIQKPLWYIQRAFGAVPSPFDCWLLLRSIKTLAVRMNQHCFNAKRVAIFLASHPKVKRVFYPGLPSHPQYELAQSQMKDFGGIVTIELESIEVVRKFLGHLKIFTLAESLGGVESLINHSWSMSHSSVPEEEKRELGLTEGVLRLSVGIEDVEDLLLDLEQALDKV</sequence>
<dbReference type="InterPro" id="IPR054542">
    <property type="entry name" value="Cys_met_metab_PP"/>
</dbReference>
<evidence type="ECO:0000256" key="4">
    <source>
        <dbReference type="PIRSR" id="PIRSR001434-2"/>
    </source>
</evidence>
<dbReference type="FunFam" id="3.90.1150.10:FF:000033">
    <property type="entry name" value="Cystathionine gamma-synthase"/>
    <property type="match status" value="1"/>
</dbReference>
<accession>A0A0P1M0K3</accession>
<accession>A0A0P1LL42</accession>
<evidence type="ECO:0000256" key="5">
    <source>
        <dbReference type="RuleBase" id="RU362118"/>
    </source>
</evidence>
<dbReference type="PIRSF" id="PIRSF001434">
    <property type="entry name" value="CGS"/>
    <property type="match status" value="1"/>
</dbReference>
<keyword evidence="3 4" id="KW-0663">Pyridoxal phosphate</keyword>
<gene>
    <name evidence="7" type="ORF">JGI4_00296</name>
    <name evidence="6" type="ORF">JGI8_00487</name>
</gene>
<dbReference type="GO" id="GO:0019343">
    <property type="term" value="P:cysteine biosynthetic process via cystathionine"/>
    <property type="evidence" value="ECO:0007669"/>
    <property type="project" value="TreeGrafter"/>
</dbReference>
<dbReference type="Gene3D" id="3.40.640.10">
    <property type="entry name" value="Type I PLP-dependent aspartate aminotransferase-like (Major domain)"/>
    <property type="match status" value="1"/>
</dbReference>
<accession>A0A0P1LKT9</accession>
<dbReference type="FunFam" id="3.40.640.10:FF:000009">
    <property type="entry name" value="Cystathionine gamma-synthase homolog"/>
    <property type="match status" value="1"/>
</dbReference>
<name>A0A0P1LI55_9BACT</name>
<dbReference type="GO" id="GO:0009086">
    <property type="term" value="P:methionine biosynthetic process"/>
    <property type="evidence" value="ECO:0007669"/>
    <property type="project" value="UniProtKB-ARBA"/>
</dbReference>
<dbReference type="OrthoDB" id="9803887at2"/>
<dbReference type="Gene3D" id="3.90.1150.10">
    <property type="entry name" value="Aspartate Aminotransferase, domain 1"/>
    <property type="match status" value="1"/>
</dbReference>
<dbReference type="EMBL" id="CZVI01000004">
    <property type="protein sequence ID" value="CUS81222.1"/>
    <property type="molecule type" value="Genomic_DNA"/>
</dbReference>
<dbReference type="EMBL" id="FAOP01000002">
    <property type="protein sequence ID" value="CUU01515.1"/>
    <property type="molecule type" value="Genomic_DNA"/>
</dbReference>
<dbReference type="AlphaFoldDB" id="A0A0P1LI55"/>
<accession>A0A0P1N0I0</accession>
<dbReference type="PROSITE" id="PS00868">
    <property type="entry name" value="CYS_MET_METAB_PP"/>
    <property type="match status" value="1"/>
</dbReference>
<dbReference type="GO" id="GO:0004123">
    <property type="term" value="F:cystathionine gamma-lyase activity"/>
    <property type="evidence" value="ECO:0007669"/>
    <property type="project" value="TreeGrafter"/>
</dbReference>
<accession>A0A0P1P7P1</accession>
<comment type="similarity">
    <text evidence="2 5">Belongs to the trans-sulfuration enzymes family.</text>
</comment>
<evidence type="ECO:0000313" key="8">
    <source>
        <dbReference type="Proteomes" id="UP000182011"/>
    </source>
</evidence>
<dbReference type="STRING" id="1633631.GCA_001442925_00298"/>
<accession>A0A0P1M9A4</accession>
<dbReference type="InterPro" id="IPR015421">
    <property type="entry name" value="PyrdxlP-dep_Trfase_major"/>
</dbReference>
<accession>A0A0P1LBW3</accession>
<keyword evidence="9" id="KW-1185">Reference proteome</keyword>
<dbReference type="SUPFAM" id="SSF53383">
    <property type="entry name" value="PLP-dependent transferases"/>
    <property type="match status" value="1"/>
</dbReference>
<dbReference type="GO" id="GO:0005737">
    <property type="term" value="C:cytoplasm"/>
    <property type="evidence" value="ECO:0007669"/>
    <property type="project" value="TreeGrafter"/>
</dbReference>
<evidence type="ECO:0000256" key="2">
    <source>
        <dbReference type="ARBA" id="ARBA00009077"/>
    </source>
</evidence>
<evidence type="ECO:0000256" key="3">
    <source>
        <dbReference type="ARBA" id="ARBA00022898"/>
    </source>
</evidence>
<dbReference type="InterPro" id="IPR000277">
    <property type="entry name" value="Cys/Met-Metab_PyrdxlP-dep_enz"/>
</dbReference>
<proteinExistence type="inferred from homology"/>
<reference evidence="7 8" key="1">
    <citation type="submission" date="2015-11" db="EMBL/GenBank/DDBJ databases">
        <authorList>
            <person name="Zhang Y."/>
            <person name="Guo Z."/>
        </authorList>
    </citation>
    <scope>NUCLEOTIDE SEQUENCE [LARGE SCALE GENOMIC DNA]</scope>
    <source>
        <strain evidence="7">JGI-4</strain>
    </source>
</reference>
<evidence type="ECO:0000256" key="1">
    <source>
        <dbReference type="ARBA" id="ARBA00001933"/>
    </source>
</evidence>
<dbReference type="InterPro" id="IPR015424">
    <property type="entry name" value="PyrdxlP-dep_Trfase"/>
</dbReference>
<protein>
    <submittedName>
        <fullName evidence="7">Cystathionine gamma-lyase</fullName>
    </submittedName>
</protein>
<accession>A0A0P1MHU5</accession>
<accession>A0A0S4MSL1</accession>
<dbReference type="PANTHER" id="PTHR11808:SF15">
    <property type="entry name" value="CYSTATHIONINE GAMMA-LYASE"/>
    <property type="match status" value="1"/>
</dbReference>
<evidence type="ECO:0000313" key="7">
    <source>
        <dbReference type="EMBL" id="CUU01515.1"/>
    </source>
</evidence>
<evidence type="ECO:0000313" key="6">
    <source>
        <dbReference type="EMBL" id="CUS81222.1"/>
    </source>
</evidence>
<dbReference type="InterPro" id="IPR015422">
    <property type="entry name" value="PyrdxlP-dep_Trfase_small"/>
</dbReference>
<dbReference type="Proteomes" id="UP000182011">
    <property type="component" value="Unassembled WGS sequence"/>
</dbReference>